<sequence>MLPYATLLPLNRHAATSLSQQLTTGLIHLMQQGLLAARDPLPGTRTLARLLAVHRQTVVVAFDELEAQGWIEQRSCRAAVVSSRLPTVAPQPFQSEAARHIAPRAAFSYPKSRPAAAPRPAAPLPLTLSSTPDSRLAPLAALARKYRALCLQPARRHLLGYAGANGSLALRQQLAEHLRATRGLPAQPENVAITRGGTMSLFLLAQLLLQPGDAVVVGQRSYHGADRAFLVQGARLHRVGVDAQGLCIEELAALCKQQAVRLVYVTPHHHYPTTVTLSAERRVRLLQLATQHDFIILEDDYDFDFHYDGAPILPLASTDRTGRVLYMGSLSKVLAPAFRVGYIVAPADVVEELGHWQRRIDRQGDTVLEQGIAELFAEGEMGTHLKRARLAYHQRRDVFCQLLGEQLPAWFTFEAPTGGLAVWGRFADCVDLPEVARQCQRQGLGISDGKLYQTAVEASPFHVRLGFAALNSEELAQSIRILSQVLQHLYPG</sequence>
<dbReference type="InterPro" id="IPR036390">
    <property type="entry name" value="WH_DNA-bd_sf"/>
</dbReference>
<keyword evidence="3" id="KW-0805">Transcription regulation</keyword>
<evidence type="ECO:0000256" key="4">
    <source>
        <dbReference type="ARBA" id="ARBA00023125"/>
    </source>
</evidence>
<comment type="similarity">
    <text evidence="1">In the C-terminal section; belongs to the class-I pyridoxal-phosphate-dependent aminotransferase family.</text>
</comment>
<dbReference type="Gene3D" id="3.40.640.10">
    <property type="entry name" value="Type I PLP-dependent aspartate aminotransferase-like (Major domain)"/>
    <property type="match status" value="1"/>
</dbReference>
<evidence type="ECO:0000256" key="5">
    <source>
        <dbReference type="ARBA" id="ARBA00023163"/>
    </source>
</evidence>
<organism evidence="7 8">
    <name type="scientific">Hymenobacter cellulosivorans</name>
    <dbReference type="NCBI Taxonomy" id="2932249"/>
    <lineage>
        <taxon>Bacteria</taxon>
        <taxon>Pseudomonadati</taxon>
        <taxon>Bacteroidota</taxon>
        <taxon>Cytophagia</taxon>
        <taxon>Cytophagales</taxon>
        <taxon>Hymenobacteraceae</taxon>
        <taxon>Hymenobacter</taxon>
    </lineage>
</organism>
<dbReference type="SUPFAM" id="SSF53383">
    <property type="entry name" value="PLP-dependent transferases"/>
    <property type="match status" value="1"/>
</dbReference>
<dbReference type="Pfam" id="PF00155">
    <property type="entry name" value="Aminotran_1_2"/>
    <property type="match status" value="1"/>
</dbReference>
<dbReference type="GO" id="GO:0008483">
    <property type="term" value="F:transaminase activity"/>
    <property type="evidence" value="ECO:0007669"/>
    <property type="project" value="UniProtKB-KW"/>
</dbReference>
<dbReference type="InterPro" id="IPR000524">
    <property type="entry name" value="Tscrpt_reg_HTH_GntR"/>
</dbReference>
<keyword evidence="5" id="KW-0804">Transcription</keyword>
<dbReference type="RefSeq" id="WP_244715562.1">
    <property type="nucleotide sequence ID" value="NZ_CP095049.1"/>
</dbReference>
<dbReference type="InterPro" id="IPR051446">
    <property type="entry name" value="HTH_trans_reg/aminotransferase"/>
</dbReference>
<dbReference type="PROSITE" id="PS50949">
    <property type="entry name" value="HTH_GNTR"/>
    <property type="match status" value="1"/>
</dbReference>
<protein>
    <submittedName>
        <fullName evidence="7">PLP-dependent aminotransferase family protein</fullName>
    </submittedName>
</protein>
<dbReference type="InterPro" id="IPR004839">
    <property type="entry name" value="Aminotransferase_I/II_large"/>
</dbReference>
<proteinExistence type="inferred from homology"/>
<dbReference type="SUPFAM" id="SSF46785">
    <property type="entry name" value="Winged helix' DNA-binding domain"/>
    <property type="match status" value="1"/>
</dbReference>
<dbReference type="CDD" id="cd00609">
    <property type="entry name" value="AAT_like"/>
    <property type="match status" value="1"/>
</dbReference>
<dbReference type="PANTHER" id="PTHR46577">
    <property type="entry name" value="HTH-TYPE TRANSCRIPTIONAL REGULATORY PROTEIN GABR"/>
    <property type="match status" value="1"/>
</dbReference>
<keyword evidence="7" id="KW-0808">Transferase</keyword>
<evidence type="ECO:0000313" key="7">
    <source>
        <dbReference type="EMBL" id="UOQ51994.1"/>
    </source>
</evidence>
<dbReference type="InterPro" id="IPR015424">
    <property type="entry name" value="PyrdxlP-dep_Trfase"/>
</dbReference>
<evidence type="ECO:0000256" key="1">
    <source>
        <dbReference type="ARBA" id="ARBA00005384"/>
    </source>
</evidence>
<gene>
    <name evidence="7" type="ORF">MUN80_19800</name>
</gene>
<evidence type="ECO:0000256" key="3">
    <source>
        <dbReference type="ARBA" id="ARBA00023015"/>
    </source>
</evidence>
<dbReference type="PANTHER" id="PTHR46577:SF1">
    <property type="entry name" value="HTH-TYPE TRANSCRIPTIONAL REGULATORY PROTEIN GABR"/>
    <property type="match status" value="1"/>
</dbReference>
<evidence type="ECO:0000259" key="6">
    <source>
        <dbReference type="PROSITE" id="PS50949"/>
    </source>
</evidence>
<dbReference type="Pfam" id="PF00392">
    <property type="entry name" value="GntR"/>
    <property type="match status" value="1"/>
</dbReference>
<evidence type="ECO:0000256" key="2">
    <source>
        <dbReference type="ARBA" id="ARBA00022898"/>
    </source>
</evidence>
<accession>A0ABY4F6A0</accession>
<keyword evidence="4" id="KW-0238">DNA-binding</keyword>
<keyword evidence="2" id="KW-0663">Pyridoxal phosphate</keyword>
<dbReference type="SMART" id="SM00345">
    <property type="entry name" value="HTH_GNTR"/>
    <property type="match status" value="1"/>
</dbReference>
<keyword evidence="8" id="KW-1185">Reference proteome</keyword>
<dbReference type="Proteomes" id="UP000831785">
    <property type="component" value="Chromosome"/>
</dbReference>
<evidence type="ECO:0000313" key="8">
    <source>
        <dbReference type="Proteomes" id="UP000831785"/>
    </source>
</evidence>
<reference evidence="7 8" key="1">
    <citation type="submission" date="2022-04" db="EMBL/GenBank/DDBJ databases">
        <title>Hymenobacter sp. isolated from the air.</title>
        <authorList>
            <person name="Won M."/>
            <person name="Lee C.-M."/>
            <person name="Woen H.-Y."/>
            <person name="Kwon S.-W."/>
        </authorList>
    </citation>
    <scope>NUCLEOTIDE SEQUENCE [LARGE SCALE GENOMIC DNA]</scope>
    <source>
        <strain evidence="8">5116 S-27</strain>
    </source>
</reference>
<feature type="domain" description="HTH gntR-type" evidence="6">
    <location>
        <begin position="16"/>
        <end position="84"/>
    </location>
</feature>
<dbReference type="Gene3D" id="1.10.10.10">
    <property type="entry name" value="Winged helix-like DNA-binding domain superfamily/Winged helix DNA-binding domain"/>
    <property type="match status" value="1"/>
</dbReference>
<dbReference type="InterPro" id="IPR015421">
    <property type="entry name" value="PyrdxlP-dep_Trfase_major"/>
</dbReference>
<name>A0ABY4F6A0_9BACT</name>
<dbReference type="EMBL" id="CP095049">
    <property type="protein sequence ID" value="UOQ51994.1"/>
    <property type="molecule type" value="Genomic_DNA"/>
</dbReference>
<dbReference type="InterPro" id="IPR036388">
    <property type="entry name" value="WH-like_DNA-bd_sf"/>
</dbReference>
<keyword evidence="7" id="KW-0032">Aminotransferase</keyword>